<dbReference type="AlphaFoldDB" id="A0A8G0ZUJ1"/>
<evidence type="ECO:0000313" key="2">
    <source>
        <dbReference type="EMBL" id="QYZ69067.1"/>
    </source>
</evidence>
<evidence type="ECO:0000259" key="1">
    <source>
        <dbReference type="Pfam" id="PF13403"/>
    </source>
</evidence>
<dbReference type="Pfam" id="PF13403">
    <property type="entry name" value="Hint_2"/>
    <property type="match status" value="1"/>
</dbReference>
<organism evidence="2 3">
    <name type="scientific">Neotabrizicola shimadae</name>
    <dbReference type="NCBI Taxonomy" id="2807096"/>
    <lineage>
        <taxon>Bacteria</taxon>
        <taxon>Pseudomonadati</taxon>
        <taxon>Pseudomonadota</taxon>
        <taxon>Alphaproteobacteria</taxon>
        <taxon>Rhodobacterales</taxon>
        <taxon>Paracoccaceae</taxon>
        <taxon>Neotabrizicola</taxon>
    </lineage>
</organism>
<dbReference type="RefSeq" id="WP_220661288.1">
    <property type="nucleotide sequence ID" value="NZ_CP069370.1"/>
</dbReference>
<name>A0A8G0ZUJ1_9RHOB</name>
<dbReference type="Proteomes" id="UP000826300">
    <property type="component" value="Chromosome"/>
</dbReference>
<feature type="domain" description="Hedgehog/Intein (Hint)" evidence="1">
    <location>
        <begin position="27"/>
        <end position="128"/>
    </location>
</feature>
<protein>
    <submittedName>
        <fullName evidence="2">Hint domain-containing protein</fullName>
    </submittedName>
</protein>
<reference evidence="2" key="1">
    <citation type="submission" date="2021-02" db="EMBL/GenBank/DDBJ databases">
        <title>Rhodobacter shimadae sp. nov., an aerobic anoxygenic phototrophic bacterium isolated from a hot spring.</title>
        <authorList>
            <person name="Muramatsu S."/>
            <person name="Haruta S."/>
            <person name="Hirose S."/>
            <person name="Hanada S."/>
        </authorList>
    </citation>
    <scope>NUCLEOTIDE SEQUENCE</scope>
    <source>
        <strain evidence="2">N10</strain>
    </source>
</reference>
<keyword evidence="3" id="KW-1185">Reference proteome</keyword>
<dbReference type="EMBL" id="CP069370">
    <property type="protein sequence ID" value="QYZ69067.1"/>
    <property type="molecule type" value="Genomic_DNA"/>
</dbReference>
<accession>A0A8G0ZUJ1</accession>
<evidence type="ECO:0000313" key="3">
    <source>
        <dbReference type="Proteomes" id="UP000826300"/>
    </source>
</evidence>
<proteinExistence type="predicted"/>
<dbReference type="KEGG" id="nsm:JO391_15150"/>
<gene>
    <name evidence="2" type="ORF">JO391_15150</name>
</gene>
<dbReference type="InterPro" id="IPR028992">
    <property type="entry name" value="Hedgehog/Intein_dom"/>
</dbReference>
<sequence length="193" mass="20530">MFLKDFTRTVPAHPVLAARNPRPETGLLAGTRIETETGWREVSTLRIGDRVQSWDGGLVRIVALDRHPLAAGTCALRLAGGLLGTCDDLLLLPGQHLLIETLDDPALPDALAVLVPASALCGRPGVTEIDLPCSEAVVPVFAEEEAIWCQTGTLAHCPGLADNAATLPGEGFFPRLSPMAARAFLDRRLRLAA</sequence>